<accession>A0ABY7KG26</accession>
<keyword evidence="2" id="KW-0812">Transmembrane</keyword>
<evidence type="ECO:0000256" key="2">
    <source>
        <dbReference type="SAM" id="Phobius"/>
    </source>
</evidence>
<organism evidence="3 4">
    <name type="scientific">Streptomyces cinnabarinus</name>
    <dbReference type="NCBI Taxonomy" id="67287"/>
    <lineage>
        <taxon>Bacteria</taxon>
        <taxon>Bacillati</taxon>
        <taxon>Actinomycetota</taxon>
        <taxon>Actinomycetes</taxon>
        <taxon>Kitasatosporales</taxon>
        <taxon>Streptomycetaceae</taxon>
        <taxon>Streptomyces</taxon>
    </lineage>
</organism>
<keyword evidence="2" id="KW-1133">Transmembrane helix</keyword>
<name>A0ABY7KG26_9ACTN</name>
<evidence type="ECO:0008006" key="5">
    <source>
        <dbReference type="Google" id="ProtNLM"/>
    </source>
</evidence>
<dbReference type="RefSeq" id="WP_269661061.1">
    <property type="nucleotide sequence ID" value="NZ_CP114413.1"/>
</dbReference>
<feature type="transmembrane region" description="Helical" evidence="2">
    <location>
        <begin position="80"/>
        <end position="105"/>
    </location>
</feature>
<protein>
    <recommendedName>
        <fullName evidence="5">DUF3592 domain-containing protein</fullName>
    </recommendedName>
</protein>
<keyword evidence="2" id="KW-0472">Membrane</keyword>
<gene>
    <name evidence="3" type="ORF">STRCI_004835</name>
</gene>
<feature type="region of interest" description="Disordered" evidence="1">
    <location>
        <begin position="1"/>
        <end position="21"/>
    </location>
</feature>
<sequence length="312" mass="33624">MSAPQGPPPEPPPPPAPSPSPTSTFMRNAALVAAPGTIAFALLYYFGSIYIKAYYTALGVPPEDLGFSIQGVVSNSTSGVFVPVCLLLAGGLIVFLLLGWLNPALAGPERAELRRKVIRWLLVVGVALVVFGFPTFFTDTVTLFPAGWPRRFLPALVVAAGATLAVFAVQLRLSEDPGARRRRTARGTEPTWLAGGTLLLGLLTLSLFYEMALYVADVGRGDAMVHADQGYQGSPFVVVHSRVPLAHSALGITYEDHGTKTAPYRHVYRGFRIVAKAPTRFYLISQASQSYADRHLVVLPDDGMAWLEIMAD</sequence>
<evidence type="ECO:0000256" key="1">
    <source>
        <dbReference type="SAM" id="MobiDB-lite"/>
    </source>
</evidence>
<feature type="transmembrane region" description="Helical" evidence="2">
    <location>
        <begin position="117"/>
        <end position="137"/>
    </location>
</feature>
<keyword evidence="4" id="KW-1185">Reference proteome</keyword>
<evidence type="ECO:0000313" key="3">
    <source>
        <dbReference type="EMBL" id="WAZ23490.1"/>
    </source>
</evidence>
<feature type="compositionally biased region" description="Pro residues" evidence="1">
    <location>
        <begin position="1"/>
        <end position="20"/>
    </location>
</feature>
<proteinExistence type="predicted"/>
<feature type="transmembrane region" description="Helical" evidence="2">
    <location>
        <begin position="29"/>
        <end position="51"/>
    </location>
</feature>
<feature type="transmembrane region" description="Helical" evidence="2">
    <location>
        <begin position="152"/>
        <end position="171"/>
    </location>
</feature>
<dbReference type="Proteomes" id="UP001164439">
    <property type="component" value="Chromosome"/>
</dbReference>
<feature type="transmembrane region" description="Helical" evidence="2">
    <location>
        <begin position="192"/>
        <end position="216"/>
    </location>
</feature>
<reference evidence="3" key="1">
    <citation type="submission" date="2022-12" db="EMBL/GenBank/DDBJ databases">
        <authorList>
            <person name="Ruckert C."/>
            <person name="Busche T."/>
            <person name="Kalinowski J."/>
            <person name="Wittmann C."/>
        </authorList>
    </citation>
    <scope>NUCLEOTIDE SEQUENCE</scope>
    <source>
        <strain evidence="3">DSM 40467</strain>
    </source>
</reference>
<dbReference type="EMBL" id="CP114413">
    <property type="protein sequence ID" value="WAZ23490.1"/>
    <property type="molecule type" value="Genomic_DNA"/>
</dbReference>
<evidence type="ECO:0000313" key="4">
    <source>
        <dbReference type="Proteomes" id="UP001164439"/>
    </source>
</evidence>